<comment type="caution">
    <text evidence="2">The sequence shown here is derived from an EMBL/GenBank/DDBJ whole genome shotgun (WGS) entry which is preliminary data.</text>
</comment>
<dbReference type="NCBIfam" id="TIGR02893">
    <property type="entry name" value="spore_yabQ"/>
    <property type="match status" value="1"/>
</dbReference>
<keyword evidence="1" id="KW-0812">Transmembrane</keyword>
<name>A0A4R2NMK5_9BACL</name>
<evidence type="ECO:0000256" key="1">
    <source>
        <dbReference type="SAM" id="Phobius"/>
    </source>
</evidence>
<keyword evidence="1" id="KW-0472">Membrane</keyword>
<dbReference type="Pfam" id="PF09578">
    <property type="entry name" value="Spore_YabQ"/>
    <property type="match status" value="1"/>
</dbReference>
<feature type="transmembrane region" description="Helical" evidence="1">
    <location>
        <begin position="98"/>
        <end position="119"/>
    </location>
</feature>
<dbReference type="OrthoDB" id="1653819at2"/>
<sequence>MTLSEQFATMIAMTAMGLWIGISLSTYHRFIRPKRRWLWVMIITDIFFWVLQGLLIFSVLLEVNEGQIRFYIFLALALGYAIYKALFERIYKKLLEGLIFINMSVISFFGKTLMVLFVIPAFSLLKLVFISCKILGKSLLAILLFLLKVVYLPFKWIITWLIPETIQTKVKNGIQKIISIALKLVKRPK</sequence>
<dbReference type="InterPro" id="IPR019074">
    <property type="entry name" value="YabQ"/>
</dbReference>
<dbReference type="EMBL" id="SLXK01000035">
    <property type="protein sequence ID" value="TCP22535.1"/>
    <property type="molecule type" value="Genomic_DNA"/>
</dbReference>
<dbReference type="RefSeq" id="WP_132747505.1">
    <property type="nucleotide sequence ID" value="NZ_SLXK01000035.1"/>
</dbReference>
<evidence type="ECO:0000313" key="2">
    <source>
        <dbReference type="EMBL" id="TCP22535.1"/>
    </source>
</evidence>
<dbReference type="Proteomes" id="UP000295416">
    <property type="component" value="Unassembled WGS sequence"/>
</dbReference>
<gene>
    <name evidence="2" type="ORF">EV207_13511</name>
</gene>
<reference evidence="2 3" key="1">
    <citation type="submission" date="2019-03" db="EMBL/GenBank/DDBJ databases">
        <title>Genomic Encyclopedia of Type Strains, Phase IV (KMG-IV): sequencing the most valuable type-strain genomes for metagenomic binning, comparative biology and taxonomic classification.</title>
        <authorList>
            <person name="Goeker M."/>
        </authorList>
    </citation>
    <scope>NUCLEOTIDE SEQUENCE [LARGE SCALE GENOMIC DNA]</scope>
    <source>
        <strain evidence="2 3">DSM 19377</strain>
    </source>
</reference>
<proteinExistence type="predicted"/>
<protein>
    <submittedName>
        <fullName evidence="2">Spore cortex biosynthesis protein YabQ</fullName>
    </submittedName>
</protein>
<feature type="transmembrane region" description="Helical" evidence="1">
    <location>
        <begin position="37"/>
        <end position="61"/>
    </location>
</feature>
<feature type="transmembrane region" description="Helical" evidence="1">
    <location>
        <begin position="139"/>
        <end position="162"/>
    </location>
</feature>
<feature type="transmembrane region" description="Helical" evidence="1">
    <location>
        <begin position="67"/>
        <end position="86"/>
    </location>
</feature>
<accession>A0A4R2NMK5</accession>
<feature type="transmembrane region" description="Helical" evidence="1">
    <location>
        <begin position="6"/>
        <end position="25"/>
    </location>
</feature>
<evidence type="ECO:0000313" key="3">
    <source>
        <dbReference type="Proteomes" id="UP000295416"/>
    </source>
</evidence>
<organism evidence="2 3">
    <name type="scientific">Scopulibacillus darangshiensis</name>
    <dbReference type="NCBI Taxonomy" id="442528"/>
    <lineage>
        <taxon>Bacteria</taxon>
        <taxon>Bacillati</taxon>
        <taxon>Bacillota</taxon>
        <taxon>Bacilli</taxon>
        <taxon>Bacillales</taxon>
        <taxon>Sporolactobacillaceae</taxon>
        <taxon>Scopulibacillus</taxon>
    </lineage>
</organism>
<dbReference type="AlphaFoldDB" id="A0A4R2NMK5"/>
<keyword evidence="1" id="KW-1133">Transmembrane helix</keyword>
<keyword evidence="3" id="KW-1185">Reference proteome</keyword>